<proteinExistence type="predicted"/>
<protein>
    <submittedName>
        <fullName evidence="1">Uncharacterized protein</fullName>
    </submittedName>
</protein>
<comment type="caution">
    <text evidence="1">The sequence shown here is derived from an EMBL/GenBank/DDBJ whole genome shotgun (WGS) entry which is preliminary data.</text>
</comment>
<dbReference type="Proteomes" id="UP001159363">
    <property type="component" value="Chromosome 7"/>
</dbReference>
<name>A0ABQ9GZ43_9NEOP</name>
<reference evidence="1 2" key="1">
    <citation type="submission" date="2023-02" db="EMBL/GenBank/DDBJ databases">
        <title>LHISI_Scaffold_Assembly.</title>
        <authorList>
            <person name="Stuart O.P."/>
            <person name="Cleave R."/>
            <person name="Magrath M.J.L."/>
            <person name="Mikheyev A.S."/>
        </authorList>
    </citation>
    <scope>NUCLEOTIDE SEQUENCE [LARGE SCALE GENOMIC DNA]</scope>
    <source>
        <strain evidence="1">Daus_M_001</strain>
        <tissue evidence="1">Leg muscle</tissue>
    </source>
</reference>
<accession>A0ABQ9GZ43</accession>
<dbReference type="EMBL" id="JARBHB010000008">
    <property type="protein sequence ID" value="KAJ8877238.1"/>
    <property type="molecule type" value="Genomic_DNA"/>
</dbReference>
<evidence type="ECO:0000313" key="2">
    <source>
        <dbReference type="Proteomes" id="UP001159363"/>
    </source>
</evidence>
<sequence length="112" mass="12500">MSPRKIKCQTMNHMMYLLSIQEKDGLLQKCKDMQLSITYEGHRGVDGTQLHQELIVLHSLCDAARNLNGLLVVIKYISKNSLCENFPNLTGALRILLTLSVAVASGERSISK</sequence>
<keyword evidence="2" id="KW-1185">Reference proteome</keyword>
<organism evidence="1 2">
    <name type="scientific">Dryococelus australis</name>
    <dbReference type="NCBI Taxonomy" id="614101"/>
    <lineage>
        <taxon>Eukaryota</taxon>
        <taxon>Metazoa</taxon>
        <taxon>Ecdysozoa</taxon>
        <taxon>Arthropoda</taxon>
        <taxon>Hexapoda</taxon>
        <taxon>Insecta</taxon>
        <taxon>Pterygota</taxon>
        <taxon>Neoptera</taxon>
        <taxon>Polyneoptera</taxon>
        <taxon>Phasmatodea</taxon>
        <taxon>Verophasmatodea</taxon>
        <taxon>Anareolatae</taxon>
        <taxon>Phasmatidae</taxon>
        <taxon>Eurycanthinae</taxon>
        <taxon>Dryococelus</taxon>
    </lineage>
</organism>
<evidence type="ECO:0000313" key="1">
    <source>
        <dbReference type="EMBL" id="KAJ8877238.1"/>
    </source>
</evidence>
<gene>
    <name evidence="1" type="ORF">PR048_021692</name>
</gene>